<dbReference type="OrthoDB" id="10040463at2759"/>
<dbReference type="EMBL" id="CAJNOQ010020849">
    <property type="protein sequence ID" value="CAF1476518.1"/>
    <property type="molecule type" value="Genomic_DNA"/>
</dbReference>
<dbReference type="Proteomes" id="UP000681722">
    <property type="component" value="Unassembled WGS sequence"/>
</dbReference>
<evidence type="ECO:0000256" key="1">
    <source>
        <dbReference type="SAM" id="MobiDB-lite"/>
    </source>
</evidence>
<name>A0A815RGJ8_9BILA</name>
<comment type="caution">
    <text evidence="4">The sequence shown here is derived from an EMBL/GenBank/DDBJ whole genome shotgun (WGS) entry which is preliminary data.</text>
</comment>
<dbReference type="Proteomes" id="UP000663829">
    <property type="component" value="Unassembled WGS sequence"/>
</dbReference>
<evidence type="ECO:0000313" key="6">
    <source>
        <dbReference type="EMBL" id="CAF4342491.1"/>
    </source>
</evidence>
<dbReference type="EMBL" id="CAJNOK010024244">
    <property type="protein sequence ID" value="CAF1374055.1"/>
    <property type="molecule type" value="Genomic_DNA"/>
</dbReference>
<dbReference type="Proteomes" id="UP000682733">
    <property type="component" value="Unassembled WGS sequence"/>
</dbReference>
<keyword evidence="2" id="KW-0812">Transmembrane</keyword>
<gene>
    <name evidence="4" type="ORF">GPM918_LOCUS35657</name>
    <name evidence="3" type="ORF">OVA965_LOCUS31803</name>
    <name evidence="6" type="ORF">SRO942_LOCUS36374</name>
    <name evidence="5" type="ORF">TMI583_LOCUS32648</name>
</gene>
<evidence type="ECO:0000313" key="3">
    <source>
        <dbReference type="EMBL" id="CAF1374055.1"/>
    </source>
</evidence>
<protein>
    <submittedName>
        <fullName evidence="4">Uncharacterized protein</fullName>
    </submittedName>
</protein>
<sequence length="111" mass="12181">MTEKLSAALLPPTSGQVITIPKDIQQLTIKDATIFIGKEHAHRSMPAWCRCLMALGVVLAFAMGAVIITPTFRQFTTIVLVSQTADSHNNPLPDRSTTGNQNRQLQQQLPE</sequence>
<accession>A0A815RGJ8</accession>
<feature type="region of interest" description="Disordered" evidence="1">
    <location>
        <begin position="86"/>
        <end position="111"/>
    </location>
</feature>
<reference evidence="4" key="1">
    <citation type="submission" date="2021-02" db="EMBL/GenBank/DDBJ databases">
        <authorList>
            <person name="Nowell W R."/>
        </authorList>
    </citation>
    <scope>NUCLEOTIDE SEQUENCE</scope>
</reference>
<dbReference type="AlphaFoldDB" id="A0A815RGJ8"/>
<keyword evidence="2" id="KW-0472">Membrane</keyword>
<evidence type="ECO:0000313" key="5">
    <source>
        <dbReference type="EMBL" id="CAF4183046.1"/>
    </source>
</evidence>
<evidence type="ECO:0000256" key="2">
    <source>
        <dbReference type="SAM" id="Phobius"/>
    </source>
</evidence>
<dbReference type="EMBL" id="CAJOBC010086319">
    <property type="protein sequence ID" value="CAF4342491.1"/>
    <property type="molecule type" value="Genomic_DNA"/>
</dbReference>
<proteinExistence type="predicted"/>
<evidence type="ECO:0000313" key="7">
    <source>
        <dbReference type="Proteomes" id="UP000663829"/>
    </source>
</evidence>
<keyword evidence="2" id="KW-1133">Transmembrane helix</keyword>
<keyword evidence="7" id="KW-1185">Reference proteome</keyword>
<evidence type="ECO:0000313" key="4">
    <source>
        <dbReference type="EMBL" id="CAF1476518.1"/>
    </source>
</evidence>
<dbReference type="EMBL" id="CAJOBA010045919">
    <property type="protein sequence ID" value="CAF4183046.1"/>
    <property type="molecule type" value="Genomic_DNA"/>
</dbReference>
<feature type="transmembrane region" description="Helical" evidence="2">
    <location>
        <begin position="47"/>
        <end position="68"/>
    </location>
</feature>
<organism evidence="4 7">
    <name type="scientific">Didymodactylos carnosus</name>
    <dbReference type="NCBI Taxonomy" id="1234261"/>
    <lineage>
        <taxon>Eukaryota</taxon>
        <taxon>Metazoa</taxon>
        <taxon>Spiralia</taxon>
        <taxon>Gnathifera</taxon>
        <taxon>Rotifera</taxon>
        <taxon>Eurotatoria</taxon>
        <taxon>Bdelloidea</taxon>
        <taxon>Philodinida</taxon>
        <taxon>Philodinidae</taxon>
        <taxon>Didymodactylos</taxon>
    </lineage>
</organism>
<dbReference type="Proteomes" id="UP000677228">
    <property type="component" value="Unassembled WGS sequence"/>
</dbReference>